<evidence type="ECO:0000256" key="1">
    <source>
        <dbReference type="ARBA" id="ARBA00001933"/>
    </source>
</evidence>
<dbReference type="Pfam" id="PF01053">
    <property type="entry name" value="Cys_Met_Meta_PP"/>
    <property type="match status" value="1"/>
</dbReference>
<evidence type="ECO:0000256" key="4">
    <source>
        <dbReference type="ARBA" id="ARBA00047199"/>
    </source>
</evidence>
<dbReference type="FunFam" id="3.40.640.10:FF:000046">
    <property type="entry name" value="Cystathionine gamma-lyase"/>
    <property type="match status" value="1"/>
</dbReference>
<comment type="catalytic activity">
    <reaction evidence="6">
        <text>L-methionine + H2O = methanethiol + 2-oxobutanoate + NH4(+)</text>
        <dbReference type="Rhea" id="RHEA:23800"/>
        <dbReference type="ChEBI" id="CHEBI:15377"/>
        <dbReference type="ChEBI" id="CHEBI:16007"/>
        <dbReference type="ChEBI" id="CHEBI:16763"/>
        <dbReference type="ChEBI" id="CHEBI:28938"/>
        <dbReference type="ChEBI" id="CHEBI:57844"/>
        <dbReference type="EC" id="4.4.1.11"/>
    </reaction>
    <physiologicalReaction direction="left-to-right" evidence="6">
        <dbReference type="Rhea" id="RHEA:23801"/>
    </physiologicalReaction>
</comment>
<keyword evidence="10" id="KW-1185">Reference proteome</keyword>
<dbReference type="InterPro" id="IPR000277">
    <property type="entry name" value="Cys/Met-Metab_PyrdxlP-dep_enz"/>
</dbReference>
<evidence type="ECO:0000256" key="7">
    <source>
        <dbReference type="PIRSR" id="PIRSR001434-2"/>
    </source>
</evidence>
<dbReference type="STRING" id="1385510.GCA_000425205_00319"/>
<dbReference type="SUPFAM" id="SSF53383">
    <property type="entry name" value="PLP-dependent transferases"/>
    <property type="match status" value="1"/>
</dbReference>
<evidence type="ECO:0000256" key="6">
    <source>
        <dbReference type="ARBA" id="ARBA00052699"/>
    </source>
</evidence>
<organism evidence="9 10">
    <name type="scientific">Pontibacillus halophilus JSM 076056 = DSM 19796</name>
    <dbReference type="NCBI Taxonomy" id="1385510"/>
    <lineage>
        <taxon>Bacteria</taxon>
        <taxon>Bacillati</taxon>
        <taxon>Bacillota</taxon>
        <taxon>Bacilli</taxon>
        <taxon>Bacillales</taxon>
        <taxon>Bacillaceae</taxon>
        <taxon>Pontibacillus</taxon>
    </lineage>
</organism>
<evidence type="ECO:0000313" key="9">
    <source>
        <dbReference type="EMBL" id="KGX93771.1"/>
    </source>
</evidence>
<dbReference type="Gene3D" id="3.40.640.10">
    <property type="entry name" value="Type I PLP-dependent aspartate aminotransferase-like (Major domain)"/>
    <property type="match status" value="1"/>
</dbReference>
<dbReference type="InterPro" id="IPR015422">
    <property type="entry name" value="PyrdxlP-dep_Trfase_small"/>
</dbReference>
<comment type="similarity">
    <text evidence="8">Belongs to the trans-sulfuration enzymes family.</text>
</comment>
<protein>
    <recommendedName>
        <fullName evidence="3">homocysteine desulfhydrase</fullName>
        <ecNumber evidence="3">4.4.1.2</ecNumber>
    </recommendedName>
    <alternativeName>
        <fullName evidence="4">Homocysteine desulfhydrase</fullName>
    </alternativeName>
</protein>
<dbReference type="PANTHER" id="PTHR11808">
    <property type="entry name" value="TRANS-SULFURATION ENZYME FAMILY MEMBER"/>
    <property type="match status" value="1"/>
</dbReference>
<comment type="catalytic activity">
    <reaction evidence="5">
        <text>L-homocysteine + H2O = 2-oxobutanoate + hydrogen sulfide + NH4(+) + H(+)</text>
        <dbReference type="Rhea" id="RHEA:14501"/>
        <dbReference type="ChEBI" id="CHEBI:15377"/>
        <dbReference type="ChEBI" id="CHEBI:15378"/>
        <dbReference type="ChEBI" id="CHEBI:16763"/>
        <dbReference type="ChEBI" id="CHEBI:28938"/>
        <dbReference type="ChEBI" id="CHEBI:29919"/>
        <dbReference type="ChEBI" id="CHEBI:58199"/>
        <dbReference type="EC" id="4.4.1.2"/>
    </reaction>
    <physiologicalReaction direction="left-to-right" evidence="5">
        <dbReference type="Rhea" id="RHEA:14502"/>
    </physiologicalReaction>
</comment>
<keyword evidence="2 7" id="KW-0663">Pyridoxal phosphate</keyword>
<dbReference type="EMBL" id="AVPE01000001">
    <property type="protein sequence ID" value="KGX93771.1"/>
    <property type="molecule type" value="Genomic_DNA"/>
</dbReference>
<comment type="caution">
    <text evidence="9">The sequence shown here is derived from an EMBL/GenBank/DDBJ whole genome shotgun (WGS) entry which is preliminary data.</text>
</comment>
<evidence type="ECO:0000256" key="5">
    <source>
        <dbReference type="ARBA" id="ARBA00048780"/>
    </source>
</evidence>
<dbReference type="PANTHER" id="PTHR11808:SF80">
    <property type="entry name" value="CYSTATHIONINE GAMMA-LYASE"/>
    <property type="match status" value="1"/>
</dbReference>
<dbReference type="Gene3D" id="3.90.1150.10">
    <property type="entry name" value="Aspartate Aminotransferase, domain 1"/>
    <property type="match status" value="1"/>
</dbReference>
<dbReference type="GO" id="GO:0009086">
    <property type="term" value="P:methionine biosynthetic process"/>
    <property type="evidence" value="ECO:0007669"/>
    <property type="project" value="UniProtKB-ARBA"/>
</dbReference>
<dbReference type="InterPro" id="IPR015424">
    <property type="entry name" value="PyrdxlP-dep_Trfase"/>
</dbReference>
<dbReference type="OrthoDB" id="9803887at2"/>
<dbReference type="GO" id="GO:0005737">
    <property type="term" value="C:cytoplasm"/>
    <property type="evidence" value="ECO:0007669"/>
    <property type="project" value="TreeGrafter"/>
</dbReference>
<dbReference type="GO" id="GO:0030170">
    <property type="term" value="F:pyridoxal phosphate binding"/>
    <property type="evidence" value="ECO:0007669"/>
    <property type="project" value="InterPro"/>
</dbReference>
<keyword evidence="9" id="KW-0456">Lyase</keyword>
<evidence type="ECO:0000256" key="3">
    <source>
        <dbReference type="ARBA" id="ARBA00047175"/>
    </source>
</evidence>
<dbReference type="GO" id="GO:0018826">
    <property type="term" value="F:methionine gamma-lyase activity"/>
    <property type="evidence" value="ECO:0007669"/>
    <property type="project" value="UniProtKB-EC"/>
</dbReference>
<evidence type="ECO:0000256" key="2">
    <source>
        <dbReference type="ARBA" id="ARBA00022898"/>
    </source>
</evidence>
<dbReference type="EC" id="4.4.1.2" evidence="3"/>
<dbReference type="GO" id="GO:0047982">
    <property type="term" value="F:homocysteine desulfhydrase activity"/>
    <property type="evidence" value="ECO:0007669"/>
    <property type="project" value="UniProtKB-EC"/>
</dbReference>
<dbReference type="PIRSF" id="PIRSF001434">
    <property type="entry name" value="CGS"/>
    <property type="match status" value="1"/>
</dbReference>
<evidence type="ECO:0000256" key="8">
    <source>
        <dbReference type="RuleBase" id="RU362118"/>
    </source>
</evidence>
<dbReference type="Proteomes" id="UP000030528">
    <property type="component" value="Unassembled WGS sequence"/>
</dbReference>
<dbReference type="AlphaFoldDB" id="A0A0A5GKG0"/>
<dbReference type="CDD" id="cd00614">
    <property type="entry name" value="CGS_like"/>
    <property type="match status" value="1"/>
</dbReference>
<accession>A0A0A5GKG0</accession>
<reference evidence="9 10" key="1">
    <citation type="submission" date="2013-08" db="EMBL/GenBank/DDBJ databases">
        <authorList>
            <person name="Huang J."/>
            <person name="Wang G."/>
        </authorList>
    </citation>
    <scope>NUCLEOTIDE SEQUENCE [LARGE SCALE GENOMIC DNA]</scope>
    <source>
        <strain evidence="9 10">JSM 076056</strain>
    </source>
</reference>
<proteinExistence type="inferred from homology"/>
<dbReference type="GO" id="GO:0019346">
    <property type="term" value="P:transsulfuration"/>
    <property type="evidence" value="ECO:0007669"/>
    <property type="project" value="InterPro"/>
</dbReference>
<dbReference type="InterPro" id="IPR015421">
    <property type="entry name" value="PyrdxlP-dep_Trfase_major"/>
</dbReference>
<sequence length="399" mass="44401">MKNKEEFATTSIHGGYASKDHHGSLSTPVYQTSTFTFETAEQGEARFQGEEAGFIYSRLGNPTVQALESRMAQLEEGESGLAFGSGMAAVSAVLLYMTKMNDHIVSSKGVYGCTYGLMEFMKEKYNIVTEFVDLTDERSLEASIRANTSCIYIESPINPTMQLIDLEMVGHVAKRHGLPLIVDNTFSSPYFQQPLKHGATVVLHSATKYISGHGDVIGGIAVGDRELMGEIGRSTHKDLGGILSPHDASLLLRGLKTLPIRMERHADNARHIFNKLRNHSEVTSVFFPDDPTREDYEVYKRQMTGPSGVISFQLARTKEEVQSFMNELKLIKIAVSLGDAETLIQHPATMTHAVIPKVEREKMGITDQLVRLSIGLEHWEDVWDDLEQALKKVSEPIRK</sequence>
<dbReference type="RefSeq" id="WP_026799129.1">
    <property type="nucleotide sequence ID" value="NZ_AULI01000001.1"/>
</dbReference>
<feature type="modified residue" description="N6-(pyridoxal phosphate)lysine" evidence="7">
    <location>
        <position position="208"/>
    </location>
</feature>
<dbReference type="eggNOG" id="COG0626">
    <property type="taxonomic scope" value="Bacteria"/>
</dbReference>
<comment type="cofactor">
    <cofactor evidence="1 8">
        <name>pyridoxal 5'-phosphate</name>
        <dbReference type="ChEBI" id="CHEBI:597326"/>
    </cofactor>
</comment>
<dbReference type="FunFam" id="3.90.1150.10:FF:000033">
    <property type="entry name" value="Cystathionine gamma-synthase"/>
    <property type="match status" value="1"/>
</dbReference>
<evidence type="ECO:0000313" key="10">
    <source>
        <dbReference type="Proteomes" id="UP000030528"/>
    </source>
</evidence>
<gene>
    <name evidence="9" type="ORF">N781_00795</name>
</gene>
<name>A0A0A5GKG0_9BACI</name>